<comment type="similarity">
    <text evidence="2">Belongs to the tellurite-resistance/dicarboxylate transporter (TDT) family.</text>
</comment>
<feature type="transmembrane region" description="Helical" evidence="8">
    <location>
        <begin position="322"/>
        <end position="347"/>
    </location>
</feature>
<feature type="transmembrane region" description="Helical" evidence="8">
    <location>
        <begin position="353"/>
        <end position="373"/>
    </location>
</feature>
<keyword evidence="5 8" id="KW-0812">Transmembrane</keyword>
<dbReference type="RefSeq" id="WP_137451233.1">
    <property type="nucleotide sequence ID" value="NZ_SZZH01000006.1"/>
</dbReference>
<dbReference type="Proteomes" id="UP000306985">
    <property type="component" value="Unassembled WGS sequence"/>
</dbReference>
<sequence length="385" mass="39757">MTSTLAQRPTSVVDPRTSGRKRRVLGELDAPADVFAHLTPNWFAAVMGTGIVANAAATLPVNGPLLHVFATVVWALATAMLLALVAGFVTHWVRHPENARRYANHSVMGQFYGALPMALLTVGSGTVLLGSDVIGSGPALMIDAGLWTLGTVLGVATAVWLPFRMITAHDHATAVALPAWLMPVVPPMVSASAGALLLPHVPEGRLRLTMLVVCYALFGLSLVVGFLTMALVYGRLVTGGAPTGAAAPTVWIGLGLIGQSATAANLLGADALHVGLPTAIADGLRVFGIVYGLIMAGFGALMFALAAVLTVHAARQGLPFALTWWSFTFPIGTCVTGATALSVALGSTALADLAVLLYAVLVTAWSVVAVRTARGAFSGRLFRAV</sequence>
<keyword evidence="3" id="KW-0813">Transport</keyword>
<dbReference type="InterPro" id="IPR051629">
    <property type="entry name" value="Sulfite_efflux_TDT"/>
</dbReference>
<dbReference type="EMBL" id="SZZH01000006">
    <property type="protein sequence ID" value="TKV56846.1"/>
    <property type="molecule type" value="Genomic_DNA"/>
</dbReference>
<reference evidence="9 10" key="1">
    <citation type="submission" date="2019-05" db="EMBL/GenBank/DDBJ databases">
        <title>Nakamurella sp. N5BH11, whole genome shotgun sequence.</title>
        <authorList>
            <person name="Tuo L."/>
        </authorList>
    </citation>
    <scope>NUCLEOTIDE SEQUENCE [LARGE SCALE GENOMIC DNA]</scope>
    <source>
        <strain evidence="9 10">N5BH11</strain>
    </source>
</reference>
<evidence type="ECO:0000256" key="1">
    <source>
        <dbReference type="ARBA" id="ARBA00004651"/>
    </source>
</evidence>
<comment type="caution">
    <text evidence="9">The sequence shown here is derived from an EMBL/GenBank/DDBJ whole genome shotgun (WGS) entry which is preliminary data.</text>
</comment>
<dbReference type="CDD" id="cd09320">
    <property type="entry name" value="TDT_like_2"/>
    <property type="match status" value="1"/>
</dbReference>
<evidence type="ECO:0000313" key="10">
    <source>
        <dbReference type="Proteomes" id="UP000306985"/>
    </source>
</evidence>
<dbReference type="InterPro" id="IPR038665">
    <property type="entry name" value="Voltage-dep_anion_channel_sf"/>
</dbReference>
<evidence type="ECO:0000256" key="8">
    <source>
        <dbReference type="SAM" id="Phobius"/>
    </source>
</evidence>
<dbReference type="PANTHER" id="PTHR31686">
    <property type="match status" value="1"/>
</dbReference>
<dbReference type="AlphaFoldDB" id="A0A4U6QA99"/>
<keyword evidence="10" id="KW-1185">Reference proteome</keyword>
<feature type="transmembrane region" description="Helical" evidence="8">
    <location>
        <begin position="68"/>
        <end position="90"/>
    </location>
</feature>
<evidence type="ECO:0000256" key="6">
    <source>
        <dbReference type="ARBA" id="ARBA00022989"/>
    </source>
</evidence>
<feature type="transmembrane region" description="Helical" evidence="8">
    <location>
        <begin position="144"/>
        <end position="163"/>
    </location>
</feature>
<feature type="transmembrane region" description="Helical" evidence="8">
    <location>
        <begin position="111"/>
        <end position="129"/>
    </location>
</feature>
<dbReference type="GO" id="GO:0005886">
    <property type="term" value="C:plasma membrane"/>
    <property type="evidence" value="ECO:0007669"/>
    <property type="project" value="UniProtKB-SubCell"/>
</dbReference>
<evidence type="ECO:0000313" key="9">
    <source>
        <dbReference type="EMBL" id="TKV56846.1"/>
    </source>
</evidence>
<dbReference type="GO" id="GO:0055085">
    <property type="term" value="P:transmembrane transport"/>
    <property type="evidence" value="ECO:0007669"/>
    <property type="project" value="InterPro"/>
</dbReference>
<dbReference type="PANTHER" id="PTHR31686:SF1">
    <property type="entry name" value="SULFITE EFFLUX PUMP SSU1"/>
    <property type="match status" value="1"/>
</dbReference>
<keyword evidence="6 8" id="KW-1133">Transmembrane helix</keyword>
<evidence type="ECO:0000256" key="2">
    <source>
        <dbReference type="ARBA" id="ARBA00008566"/>
    </source>
</evidence>
<organism evidence="9 10">
    <name type="scientific">Nakamurella flava</name>
    <dbReference type="NCBI Taxonomy" id="2576308"/>
    <lineage>
        <taxon>Bacteria</taxon>
        <taxon>Bacillati</taxon>
        <taxon>Actinomycetota</taxon>
        <taxon>Actinomycetes</taxon>
        <taxon>Nakamurellales</taxon>
        <taxon>Nakamurellaceae</taxon>
        <taxon>Nakamurella</taxon>
    </lineage>
</organism>
<evidence type="ECO:0000256" key="3">
    <source>
        <dbReference type="ARBA" id="ARBA00022448"/>
    </source>
</evidence>
<accession>A0A4U6QA99</accession>
<feature type="transmembrane region" description="Helical" evidence="8">
    <location>
        <begin position="210"/>
        <end position="233"/>
    </location>
</feature>
<feature type="transmembrane region" description="Helical" evidence="8">
    <location>
        <begin position="288"/>
        <end position="310"/>
    </location>
</feature>
<evidence type="ECO:0000256" key="5">
    <source>
        <dbReference type="ARBA" id="ARBA00022692"/>
    </source>
</evidence>
<dbReference type="InterPro" id="IPR004695">
    <property type="entry name" value="SLAC1/Mae1/Ssu1/TehA"/>
</dbReference>
<comment type="subcellular location">
    <subcellularLocation>
        <location evidence="1">Cell membrane</location>
        <topology evidence="1">Multi-pass membrane protein</topology>
    </subcellularLocation>
</comment>
<dbReference type="OrthoDB" id="958273at2"/>
<feature type="transmembrane region" description="Helical" evidence="8">
    <location>
        <begin position="175"/>
        <end position="198"/>
    </location>
</feature>
<gene>
    <name evidence="9" type="ORF">FDO65_18560</name>
</gene>
<proteinExistence type="inferred from homology"/>
<keyword evidence="7 8" id="KW-0472">Membrane</keyword>
<keyword evidence="4" id="KW-1003">Cell membrane</keyword>
<name>A0A4U6QA99_9ACTN</name>
<evidence type="ECO:0000256" key="7">
    <source>
        <dbReference type="ARBA" id="ARBA00023136"/>
    </source>
</evidence>
<dbReference type="Gene3D" id="1.50.10.150">
    <property type="entry name" value="Voltage-dependent anion channel"/>
    <property type="match status" value="1"/>
</dbReference>
<protein>
    <submittedName>
        <fullName evidence="9">C4-dicarboxylate ABC transporter</fullName>
    </submittedName>
</protein>
<evidence type="ECO:0000256" key="4">
    <source>
        <dbReference type="ARBA" id="ARBA00022475"/>
    </source>
</evidence>
<dbReference type="Pfam" id="PF03595">
    <property type="entry name" value="SLAC1"/>
    <property type="match status" value="1"/>
</dbReference>